<dbReference type="PANTHER" id="PTHR43194:SF2">
    <property type="entry name" value="PEROXISOMAL MEMBRANE PROTEIN LPX1"/>
    <property type="match status" value="1"/>
</dbReference>
<evidence type="ECO:0000259" key="1">
    <source>
        <dbReference type="Pfam" id="PF00561"/>
    </source>
</evidence>
<dbReference type="InterPro" id="IPR000073">
    <property type="entry name" value="AB_hydrolase_1"/>
</dbReference>
<sequence length="256" mass="27159">MADLADLTVRHFRGRDGTRLAFRECGTGRPLVLLHGFFSSATQNWIRSGFAAALADRGHRLVMPDLRAHGDSSAPQDAARYPADVLTDDAFALIEHLALADYDLGGYSLGARTVVRMLVRGATPRRAVVAGQGLREVTGHGGAVARYLRRVFGNPGTFEPGSDEWKAEQWLHRTGGDPRALLHVLDTVVDTSVGALSGIRAPTLVVIGADDDRDGSAEALARALPRGTHAVVPGNHTTATAAPELAETVAGFLADQ</sequence>
<reference evidence="2" key="1">
    <citation type="journal article" date="2018" name="Org. Lett.">
        <title>Discovery, Biosynthesis, and Heterologous Production of Streptoseomycin, an Anti-Microaerophilic Bacteria Macrodilactone.</title>
        <authorList>
            <person name="Zhang B."/>
            <person name="Wang K.B."/>
            <person name="Wang W."/>
            <person name="Bi S.F."/>
            <person name="Mei Y.N."/>
            <person name="Deng X.Z."/>
            <person name="Jiao R.H."/>
            <person name="Tan R.X."/>
            <person name="Ge H.M."/>
        </authorList>
    </citation>
    <scope>NUCLEOTIDE SEQUENCE</scope>
    <source>
        <strain evidence="2">A01</strain>
    </source>
</reference>
<dbReference type="InterPro" id="IPR050228">
    <property type="entry name" value="Carboxylesterase_BioH"/>
</dbReference>
<dbReference type="GO" id="GO:0003824">
    <property type="term" value="F:catalytic activity"/>
    <property type="evidence" value="ECO:0007669"/>
    <property type="project" value="UniProtKB-ARBA"/>
</dbReference>
<proteinExistence type="predicted"/>
<dbReference type="PANTHER" id="PTHR43194">
    <property type="entry name" value="HYDROLASE ALPHA/BETA FOLD FAMILY"/>
    <property type="match status" value="1"/>
</dbReference>
<dbReference type="EMBL" id="MG891745">
    <property type="protein sequence ID" value="AWH12908.1"/>
    <property type="molecule type" value="Genomic_DNA"/>
</dbReference>
<name>A0A2S1P8M0_STRSO</name>
<organism evidence="2">
    <name type="scientific">Streptomyces seoulensis</name>
    <dbReference type="NCBI Taxonomy" id="73044"/>
    <lineage>
        <taxon>Bacteria</taxon>
        <taxon>Bacillati</taxon>
        <taxon>Actinomycetota</taxon>
        <taxon>Actinomycetes</taxon>
        <taxon>Kitasatosporales</taxon>
        <taxon>Streptomycetaceae</taxon>
        <taxon>Streptomyces</taxon>
    </lineage>
</organism>
<protein>
    <submittedName>
        <fullName evidence="2">StmY</fullName>
    </submittedName>
</protein>
<dbReference type="SUPFAM" id="SSF53474">
    <property type="entry name" value="alpha/beta-Hydrolases"/>
    <property type="match status" value="1"/>
</dbReference>
<accession>A0A2S1P8M0</accession>
<dbReference type="AlphaFoldDB" id="A0A2S1P8M0"/>
<dbReference type="InterPro" id="IPR029058">
    <property type="entry name" value="AB_hydrolase_fold"/>
</dbReference>
<dbReference type="Gene3D" id="3.40.50.1820">
    <property type="entry name" value="alpha/beta hydrolase"/>
    <property type="match status" value="1"/>
</dbReference>
<feature type="domain" description="AB hydrolase-1" evidence="1">
    <location>
        <begin position="30"/>
        <end position="120"/>
    </location>
</feature>
<evidence type="ECO:0000313" key="2">
    <source>
        <dbReference type="EMBL" id="AWH12908.1"/>
    </source>
</evidence>
<dbReference type="Pfam" id="PF00561">
    <property type="entry name" value="Abhydrolase_1"/>
    <property type="match status" value="1"/>
</dbReference>